<reference evidence="9 10" key="1">
    <citation type="submission" date="2017-05" db="EMBL/GenBank/DDBJ databases">
        <title>Draft genome sequence of Elsinoe australis.</title>
        <authorList>
            <person name="Cheng Q."/>
        </authorList>
    </citation>
    <scope>NUCLEOTIDE SEQUENCE [LARGE SCALE GENOMIC DNA]</scope>
    <source>
        <strain evidence="9 10">NL1</strain>
    </source>
</reference>
<dbReference type="Proteomes" id="UP000243723">
    <property type="component" value="Unassembled WGS sequence"/>
</dbReference>
<dbReference type="AlphaFoldDB" id="A0A2P7YEB0"/>
<keyword evidence="5" id="KW-0539">Nucleus</keyword>
<dbReference type="Pfam" id="PF09779">
    <property type="entry name" value="Ima1_N"/>
    <property type="match status" value="1"/>
</dbReference>
<dbReference type="InterPro" id="IPR018617">
    <property type="entry name" value="Ima1_N"/>
</dbReference>
<feature type="transmembrane region" description="Helical" evidence="7">
    <location>
        <begin position="319"/>
        <end position="339"/>
    </location>
</feature>
<keyword evidence="2 7" id="KW-0812">Transmembrane</keyword>
<protein>
    <submittedName>
        <fullName evidence="9">Integral inner nuclear membrane protein ima1</fullName>
    </submittedName>
</protein>
<dbReference type="PANTHER" id="PTHR28538">
    <property type="entry name" value="INTEGRAL INNER NUCLEAR MEMBRANE PROTEIN IMA1"/>
    <property type="match status" value="1"/>
</dbReference>
<dbReference type="GO" id="GO:0044732">
    <property type="term" value="C:mitotic spindle pole body"/>
    <property type="evidence" value="ECO:0007669"/>
    <property type="project" value="TreeGrafter"/>
</dbReference>
<keyword evidence="4 7" id="KW-0472">Membrane</keyword>
<evidence type="ECO:0000313" key="10">
    <source>
        <dbReference type="Proteomes" id="UP000243723"/>
    </source>
</evidence>
<dbReference type="GO" id="GO:0034506">
    <property type="term" value="C:chromosome, centromeric core domain"/>
    <property type="evidence" value="ECO:0007669"/>
    <property type="project" value="TreeGrafter"/>
</dbReference>
<dbReference type="STRING" id="40998.A0A2P7YEB0"/>
<dbReference type="PANTHER" id="PTHR28538:SF1">
    <property type="entry name" value="INTEGRAL INNER NUCLEAR MEMBRANE PROTEIN IMA1"/>
    <property type="match status" value="1"/>
</dbReference>
<proteinExistence type="predicted"/>
<dbReference type="EMBL" id="NHZQ01000447">
    <property type="protein sequence ID" value="PSK34310.1"/>
    <property type="molecule type" value="Genomic_DNA"/>
</dbReference>
<evidence type="ECO:0000256" key="3">
    <source>
        <dbReference type="ARBA" id="ARBA00022989"/>
    </source>
</evidence>
<evidence type="ECO:0000259" key="8">
    <source>
        <dbReference type="Pfam" id="PF09779"/>
    </source>
</evidence>
<feature type="transmembrane region" description="Helical" evidence="7">
    <location>
        <begin position="284"/>
        <end position="304"/>
    </location>
</feature>
<name>A0A2P7YEB0_9PEZI</name>
<evidence type="ECO:0000256" key="1">
    <source>
        <dbReference type="ARBA" id="ARBA00004473"/>
    </source>
</evidence>
<feature type="region of interest" description="Disordered" evidence="6">
    <location>
        <begin position="390"/>
        <end position="445"/>
    </location>
</feature>
<dbReference type="InterPro" id="IPR042321">
    <property type="entry name" value="Ima1"/>
</dbReference>
<evidence type="ECO:0000256" key="7">
    <source>
        <dbReference type="SAM" id="Phobius"/>
    </source>
</evidence>
<comment type="subcellular location">
    <subcellularLocation>
        <location evidence="1">Nucleus inner membrane</location>
        <topology evidence="1">Multi-pass membrane protein</topology>
    </subcellularLocation>
</comment>
<evidence type="ECO:0000256" key="5">
    <source>
        <dbReference type="ARBA" id="ARBA00023242"/>
    </source>
</evidence>
<feature type="domain" description="Ima1 N-terminal" evidence="8">
    <location>
        <begin position="10"/>
        <end position="142"/>
    </location>
</feature>
<accession>A0A2P7YEB0</accession>
<gene>
    <name evidence="9" type="ORF">B9Z65_8636</name>
</gene>
<organism evidence="9 10">
    <name type="scientific">Elsinoe australis</name>
    <dbReference type="NCBI Taxonomy" id="40998"/>
    <lineage>
        <taxon>Eukaryota</taxon>
        <taxon>Fungi</taxon>
        <taxon>Dikarya</taxon>
        <taxon>Ascomycota</taxon>
        <taxon>Pezizomycotina</taxon>
        <taxon>Dothideomycetes</taxon>
        <taxon>Dothideomycetidae</taxon>
        <taxon>Myriangiales</taxon>
        <taxon>Elsinoaceae</taxon>
        <taxon>Elsinoe</taxon>
    </lineage>
</organism>
<keyword evidence="10" id="KW-1185">Reference proteome</keyword>
<evidence type="ECO:0000256" key="4">
    <source>
        <dbReference type="ARBA" id="ARBA00023136"/>
    </source>
</evidence>
<sequence length="639" mass="71961">MPSLLRPRIYCFYCGSKSPHRKGDKIARFQCAQCEGTNFLDEHGEITDVPAEATGTPTQTEKRYATVRQPSVSPQGAAASSGDGLFCNQCLKNQRFLADCLANYLPSENDPRYAQFEAGYPEYKKELEKRYPPVCSKCEPRVRDRLKKSSYAAKSDILAKSLLRKATFDPAYTSGLSWRTSWNALLILVECMWWTSSLIQAAWHLLGARQTIEYPWVDVPHVSRLHMPILSLCLKYVVQGRAPHAVCIAEFWIAVKYSLWCTAAISWWNPSLLRAHNVRTVHKAPFYGLQAAVLAIRYSAWYVLGRTGNGWDDQTTKAAHAFTLAVIAMSLLISYRVIIPAPRQKFEFRSLDEPLIDEDSVQYPQTDFTSNTMPGRRQNGTFKIRNFAPRSEFSPTSNASSHSTQLAGAGFGPPQPRPTRQPEDDMMDWEPSQSHYSLRPRAREPVSDPPIIEQVEASVPSPSFSSGPSPFYGSLPPAPRSLEARLRTAAQKQPPQFKPVPDSKQADWFKRMGLAQSKTSWTNKEYTRTVEEPDKRNMELAEGKLKLDSFGIASNDGTGLEDIFGKSFKLDDNSPTKEEHERVDHVAKQWGLAEKSAIILPVVIAFWMAFTYLAPDQAWSIGSWTQSLVERARSKAYGR</sequence>
<dbReference type="GO" id="GO:0005637">
    <property type="term" value="C:nuclear inner membrane"/>
    <property type="evidence" value="ECO:0007669"/>
    <property type="project" value="UniProtKB-SubCell"/>
</dbReference>
<comment type="caution">
    <text evidence="9">The sequence shown here is derived from an EMBL/GenBank/DDBJ whole genome shotgun (WGS) entry which is preliminary data.</text>
</comment>
<evidence type="ECO:0000313" key="9">
    <source>
        <dbReference type="EMBL" id="PSK34310.1"/>
    </source>
</evidence>
<feature type="compositionally biased region" description="Polar residues" evidence="6">
    <location>
        <begin position="393"/>
        <end position="406"/>
    </location>
</feature>
<evidence type="ECO:0000256" key="6">
    <source>
        <dbReference type="SAM" id="MobiDB-lite"/>
    </source>
</evidence>
<keyword evidence="3 7" id="KW-1133">Transmembrane helix</keyword>
<evidence type="ECO:0000256" key="2">
    <source>
        <dbReference type="ARBA" id="ARBA00022692"/>
    </source>
</evidence>
<dbReference type="OrthoDB" id="5966927at2759"/>
<dbReference type="GO" id="GO:0034992">
    <property type="term" value="C:microtubule organizing center attachment site"/>
    <property type="evidence" value="ECO:0007669"/>
    <property type="project" value="TreeGrafter"/>
</dbReference>
<dbReference type="GO" id="GO:0071765">
    <property type="term" value="P:nuclear inner membrane organization"/>
    <property type="evidence" value="ECO:0007669"/>
    <property type="project" value="InterPro"/>
</dbReference>